<accession>A0ABQ8ZTR1</accession>
<dbReference type="PANTHER" id="PTHR11814">
    <property type="entry name" value="SULFATE TRANSPORTER"/>
    <property type="match status" value="1"/>
</dbReference>
<dbReference type="Proteomes" id="UP001141253">
    <property type="component" value="Chromosome 10"/>
</dbReference>
<organism evidence="2 3">
    <name type="scientific">Salix suchowensis</name>
    <dbReference type="NCBI Taxonomy" id="1278906"/>
    <lineage>
        <taxon>Eukaryota</taxon>
        <taxon>Viridiplantae</taxon>
        <taxon>Streptophyta</taxon>
        <taxon>Embryophyta</taxon>
        <taxon>Tracheophyta</taxon>
        <taxon>Spermatophyta</taxon>
        <taxon>Magnoliopsida</taxon>
        <taxon>eudicotyledons</taxon>
        <taxon>Gunneridae</taxon>
        <taxon>Pentapetalae</taxon>
        <taxon>rosids</taxon>
        <taxon>fabids</taxon>
        <taxon>Malpighiales</taxon>
        <taxon>Salicaceae</taxon>
        <taxon>Saliceae</taxon>
        <taxon>Salix</taxon>
    </lineage>
</organism>
<keyword evidence="3" id="KW-1185">Reference proteome</keyword>
<feature type="region of interest" description="Disordered" evidence="1">
    <location>
        <begin position="19"/>
        <end position="49"/>
    </location>
</feature>
<evidence type="ECO:0000313" key="3">
    <source>
        <dbReference type="Proteomes" id="UP001141253"/>
    </source>
</evidence>
<protein>
    <submittedName>
        <fullName evidence="2">Uncharacterized protein</fullName>
    </submittedName>
</protein>
<proteinExistence type="predicted"/>
<name>A0ABQ8ZTR1_9ROSI</name>
<dbReference type="InterPro" id="IPR001902">
    <property type="entry name" value="SLC26A/SulP_fam"/>
</dbReference>
<reference evidence="2" key="2">
    <citation type="journal article" date="2023" name="Int. J. Mol. Sci.">
        <title>De Novo Assembly and Annotation of 11 Diverse Shrub Willow (Salix) Genomes Reveals Novel Gene Organization in Sex-Linked Regions.</title>
        <authorList>
            <person name="Hyden B."/>
            <person name="Feng K."/>
            <person name="Yates T.B."/>
            <person name="Jawdy S."/>
            <person name="Cereghino C."/>
            <person name="Smart L.B."/>
            <person name="Muchero W."/>
        </authorList>
    </citation>
    <scope>NUCLEOTIDE SEQUENCE</scope>
    <source>
        <tissue evidence="2">Shoot tip</tissue>
    </source>
</reference>
<sequence>MEITYASSSCRDLRTISASSSSLGSSMPNRPVKTIPLQHPDTTSTSSSTPLVQAMFSRWTTKIKRTTPSQWIDTFLPCCRWIRTYKWREYLQPDLMAGLTVGVMLIPQENERKERKICESTVFQS</sequence>
<gene>
    <name evidence="2" type="ORF">OIU77_013418</name>
</gene>
<reference evidence="2" key="1">
    <citation type="submission" date="2022-10" db="EMBL/GenBank/DDBJ databases">
        <authorList>
            <person name="Hyden B.L."/>
            <person name="Feng K."/>
            <person name="Yates T."/>
            <person name="Jawdy S."/>
            <person name="Smart L.B."/>
            <person name="Muchero W."/>
        </authorList>
    </citation>
    <scope>NUCLEOTIDE SEQUENCE</scope>
    <source>
        <tissue evidence="2">Shoot tip</tissue>
    </source>
</reference>
<evidence type="ECO:0000313" key="2">
    <source>
        <dbReference type="EMBL" id="KAJ6311655.1"/>
    </source>
</evidence>
<evidence type="ECO:0000256" key="1">
    <source>
        <dbReference type="SAM" id="MobiDB-lite"/>
    </source>
</evidence>
<comment type="caution">
    <text evidence="2">The sequence shown here is derived from an EMBL/GenBank/DDBJ whole genome shotgun (WGS) entry which is preliminary data.</text>
</comment>
<dbReference type="EMBL" id="JAPFFI010000024">
    <property type="protein sequence ID" value="KAJ6311655.1"/>
    <property type="molecule type" value="Genomic_DNA"/>
</dbReference>